<dbReference type="GeneID" id="59284253"/>
<keyword evidence="1" id="KW-0732">Signal</keyword>
<evidence type="ECO:0008006" key="4">
    <source>
        <dbReference type="Google" id="ProtNLM"/>
    </source>
</evidence>
<name>A0A8H6L863_9LECA</name>
<evidence type="ECO:0000313" key="3">
    <source>
        <dbReference type="Proteomes" id="UP000578531"/>
    </source>
</evidence>
<dbReference type="AlphaFoldDB" id="A0A8H6L863"/>
<evidence type="ECO:0000313" key="2">
    <source>
        <dbReference type="EMBL" id="KAF6239319.1"/>
    </source>
</evidence>
<organism evidence="2 3">
    <name type="scientific">Letharia columbiana</name>
    <dbReference type="NCBI Taxonomy" id="112416"/>
    <lineage>
        <taxon>Eukaryota</taxon>
        <taxon>Fungi</taxon>
        <taxon>Dikarya</taxon>
        <taxon>Ascomycota</taxon>
        <taxon>Pezizomycotina</taxon>
        <taxon>Lecanoromycetes</taxon>
        <taxon>OSLEUM clade</taxon>
        <taxon>Lecanoromycetidae</taxon>
        <taxon>Lecanorales</taxon>
        <taxon>Lecanorineae</taxon>
        <taxon>Parmeliaceae</taxon>
        <taxon>Letharia</taxon>
    </lineage>
</organism>
<feature type="signal peptide" evidence="1">
    <location>
        <begin position="1"/>
        <end position="25"/>
    </location>
</feature>
<dbReference type="OrthoDB" id="10446368at2759"/>
<reference evidence="2 3" key="1">
    <citation type="journal article" date="2020" name="Genomics">
        <title>Complete, high-quality genomes from long-read metagenomic sequencing of two wolf lichen thalli reveals enigmatic genome architecture.</title>
        <authorList>
            <person name="McKenzie S.K."/>
            <person name="Walston R.F."/>
            <person name="Allen J.L."/>
        </authorList>
    </citation>
    <scope>NUCLEOTIDE SEQUENCE [LARGE SCALE GENOMIC DNA]</scope>
    <source>
        <strain evidence="2">WasteWater2</strain>
    </source>
</reference>
<sequence>MPHALAFTLSLSLYFLTLIPLFASAAVFLPSISPNNDVSLALSPTAKLNTNLTAIPDGQIRCVLPYPHPIDPVSLRTCQPTIDRLLSYPWIDTPQTYRFSQDRKGLIKITSTFCAISLDRKYHAGEITISLRQILQSVIRILSLCSAYGEGGWQYMDPPWKDWIVIIQGTRDMEAGSNGTIGELEGNVVHVGEEE</sequence>
<proteinExistence type="predicted"/>
<accession>A0A8H6L863</accession>
<comment type="caution">
    <text evidence="2">The sequence shown here is derived from an EMBL/GenBank/DDBJ whole genome shotgun (WGS) entry which is preliminary data.</text>
</comment>
<dbReference type="Proteomes" id="UP000578531">
    <property type="component" value="Unassembled WGS sequence"/>
</dbReference>
<feature type="chain" id="PRO_5034946837" description="Ecp2 effector protein domain-containing protein" evidence="1">
    <location>
        <begin position="26"/>
        <end position="195"/>
    </location>
</feature>
<protein>
    <recommendedName>
        <fullName evidence="4">Ecp2 effector protein domain-containing protein</fullName>
    </recommendedName>
</protein>
<gene>
    <name evidence="2" type="ORF">HO173_002581</name>
</gene>
<dbReference type="RefSeq" id="XP_037168606.1">
    <property type="nucleotide sequence ID" value="XM_037304513.1"/>
</dbReference>
<dbReference type="EMBL" id="JACCJC010000006">
    <property type="protein sequence ID" value="KAF6239319.1"/>
    <property type="molecule type" value="Genomic_DNA"/>
</dbReference>
<keyword evidence="3" id="KW-1185">Reference proteome</keyword>
<evidence type="ECO:0000256" key="1">
    <source>
        <dbReference type="SAM" id="SignalP"/>
    </source>
</evidence>